<evidence type="ECO:0000313" key="2">
    <source>
        <dbReference type="Proteomes" id="UP000536624"/>
    </source>
</evidence>
<dbReference type="AlphaFoldDB" id="A0A7X5WZQ4"/>
<gene>
    <name evidence="1" type="ORF">SMALB_1933</name>
</gene>
<dbReference type="EMBL" id="JAALLH010000001">
    <property type="protein sequence ID" value="NIY63987.1"/>
    <property type="molecule type" value="Genomic_DNA"/>
</dbReference>
<accession>A0A7X5WZQ4</accession>
<dbReference type="RefSeq" id="WP_390869512.1">
    <property type="nucleotide sequence ID" value="NZ_JAALLH010000001.1"/>
</dbReference>
<organism evidence="1 2">
    <name type="scientific">Streptomyces malaysiensis</name>
    <dbReference type="NCBI Taxonomy" id="92644"/>
    <lineage>
        <taxon>Bacteria</taxon>
        <taxon>Bacillati</taxon>
        <taxon>Actinomycetota</taxon>
        <taxon>Actinomycetes</taxon>
        <taxon>Kitasatosporales</taxon>
        <taxon>Streptomycetaceae</taxon>
        <taxon>Streptomyces</taxon>
        <taxon>Streptomyces violaceusniger group</taxon>
    </lineage>
</organism>
<reference evidence="1 2" key="1">
    <citation type="submission" date="2020-02" db="EMBL/GenBank/DDBJ databases">
        <title>Streptomyces malaysiensis DSM14702 (JHCC583434, PFL_A843) Genome sequencing and assembly.</title>
        <authorList>
            <person name="Samborskyy M."/>
        </authorList>
    </citation>
    <scope>NUCLEOTIDE SEQUENCE [LARGE SCALE GENOMIC DNA]</scope>
    <source>
        <strain evidence="1 2">DSM 14702</strain>
    </source>
</reference>
<proteinExistence type="predicted"/>
<comment type="caution">
    <text evidence="1">The sequence shown here is derived from an EMBL/GenBank/DDBJ whole genome shotgun (WGS) entry which is preliminary data.</text>
</comment>
<dbReference type="Proteomes" id="UP000536624">
    <property type="component" value="Unassembled WGS sequence"/>
</dbReference>
<evidence type="ECO:0000313" key="1">
    <source>
        <dbReference type="EMBL" id="NIY63987.1"/>
    </source>
</evidence>
<name>A0A7X5WZQ4_STRMQ</name>
<protein>
    <submittedName>
        <fullName evidence="1">TetR family transcriptional regulator</fullName>
    </submittedName>
</protein>
<sequence>MGKMLLYGAPLRHYTAPAEGPTTQAVRRISMLFERELFDGYTAEQFAAADMPELSAAFREFAEQLPPGALGEWSEGRNSR</sequence>